<gene>
    <name evidence="14" type="ordered locus">Thicy_0416</name>
</gene>
<dbReference type="EMBL" id="CP002776">
    <property type="protein sequence ID" value="AEG31190.1"/>
    <property type="molecule type" value="Genomic_DNA"/>
</dbReference>
<evidence type="ECO:0000256" key="6">
    <source>
        <dbReference type="ARBA" id="ARBA00022505"/>
    </source>
</evidence>
<protein>
    <recommendedName>
        <fullName evidence="12">Molybdenum transport system permease</fullName>
    </recommendedName>
</protein>
<feature type="transmembrane region" description="Helical" evidence="11">
    <location>
        <begin position="56"/>
        <end position="82"/>
    </location>
</feature>
<keyword evidence="15" id="KW-1185">Reference proteome</keyword>
<dbReference type="FunFam" id="1.10.3720.10:FF:000054">
    <property type="entry name" value="Molybdenum transport system permease"/>
    <property type="match status" value="1"/>
</dbReference>
<evidence type="ECO:0000256" key="11">
    <source>
        <dbReference type="RuleBase" id="RU363032"/>
    </source>
</evidence>
<feature type="transmembrane region" description="Helical" evidence="11">
    <location>
        <begin position="94"/>
        <end position="114"/>
    </location>
</feature>
<keyword evidence="10 11" id="KW-0472">Membrane</keyword>
<comment type="function">
    <text evidence="1 12">Part of the binding-protein-dependent transport system for molybdenum; probably responsible for the translocation of the substrate across the membrane.</text>
</comment>
<dbReference type="STRING" id="717773.Thicy_0416"/>
<evidence type="ECO:0000256" key="7">
    <source>
        <dbReference type="ARBA" id="ARBA00022519"/>
    </source>
</evidence>
<keyword evidence="5" id="KW-1003">Cell membrane</keyword>
<evidence type="ECO:0000256" key="5">
    <source>
        <dbReference type="ARBA" id="ARBA00022475"/>
    </source>
</evidence>
<keyword evidence="6 12" id="KW-0500">Molybdenum</keyword>
<dbReference type="CDD" id="cd06261">
    <property type="entry name" value="TM_PBP2"/>
    <property type="match status" value="1"/>
</dbReference>
<dbReference type="NCBIfam" id="TIGR02141">
    <property type="entry name" value="modB_ABC"/>
    <property type="match status" value="1"/>
</dbReference>
<keyword evidence="7 12" id="KW-0997">Cell inner membrane</keyword>
<dbReference type="PANTHER" id="PTHR30183:SF8">
    <property type="entry name" value="MOLYBDENUM TRANSPORT SYSTEM PERMEASE"/>
    <property type="match status" value="1"/>
</dbReference>
<feature type="transmembrane region" description="Helical" evidence="11">
    <location>
        <begin position="200"/>
        <end position="224"/>
    </location>
</feature>
<dbReference type="KEGG" id="tcy:Thicy_0416"/>
<accession>F6DAU7</accession>
<dbReference type="PROSITE" id="PS50928">
    <property type="entry name" value="ABC_TM1"/>
    <property type="match status" value="1"/>
</dbReference>
<dbReference type="GO" id="GO:0015098">
    <property type="term" value="F:molybdate ion transmembrane transporter activity"/>
    <property type="evidence" value="ECO:0007669"/>
    <property type="project" value="UniProtKB-UniRule"/>
</dbReference>
<name>F6DAU7_THICA</name>
<feature type="transmembrane region" description="Helical" evidence="11">
    <location>
        <begin position="23"/>
        <end position="44"/>
    </location>
</feature>
<dbReference type="RefSeq" id="WP_013834971.1">
    <property type="nucleotide sequence ID" value="NC_015581.1"/>
</dbReference>
<proteinExistence type="inferred from homology"/>
<dbReference type="InterPro" id="IPR035906">
    <property type="entry name" value="MetI-like_sf"/>
</dbReference>
<evidence type="ECO:0000256" key="1">
    <source>
        <dbReference type="ARBA" id="ARBA00002949"/>
    </source>
</evidence>
<evidence type="ECO:0000313" key="15">
    <source>
        <dbReference type="Proteomes" id="UP000009232"/>
    </source>
</evidence>
<dbReference type="eggNOG" id="COG4149">
    <property type="taxonomic scope" value="Bacteria"/>
</dbReference>
<feature type="domain" description="ABC transmembrane type-1" evidence="13">
    <location>
        <begin position="17"/>
        <end position="221"/>
    </location>
</feature>
<dbReference type="SUPFAM" id="SSF161098">
    <property type="entry name" value="MetI-like"/>
    <property type="match status" value="1"/>
</dbReference>
<sequence>MEFMDFFAITPAELQALWLTFKLAFYTTVILVVFGAPLAWWLAFTESRWESLVSALIALPLVLPPTVLGFYLLIILGPYGWVGGTMEAMGLDHLAFSFTGILIGSVIFSLPFAIQPMREGFASMPRNPIHAAATLGAGPIDRFFTVILPLARGGFFTAIVISFAHTLGEFGVIAMMGGSIPGETKVVSIAIYDYTQGMDYAAAHRLSAILLILSFLILAVFYALNRRFMAPLKL</sequence>
<keyword evidence="4 11" id="KW-0813">Transport</keyword>
<dbReference type="GO" id="GO:0005886">
    <property type="term" value="C:plasma membrane"/>
    <property type="evidence" value="ECO:0007669"/>
    <property type="project" value="UniProtKB-SubCell"/>
</dbReference>
<evidence type="ECO:0000256" key="12">
    <source>
        <dbReference type="RuleBase" id="RU365097"/>
    </source>
</evidence>
<evidence type="ECO:0000256" key="4">
    <source>
        <dbReference type="ARBA" id="ARBA00022448"/>
    </source>
</evidence>
<dbReference type="HOGENOM" id="CLU_016047_14_3_6"/>
<evidence type="ECO:0000256" key="8">
    <source>
        <dbReference type="ARBA" id="ARBA00022692"/>
    </source>
</evidence>
<comment type="similarity">
    <text evidence="3 12">Belongs to the binding-protein-dependent transport system permease family. CysTW subfamily.</text>
</comment>
<evidence type="ECO:0000313" key="14">
    <source>
        <dbReference type="EMBL" id="AEG31190.1"/>
    </source>
</evidence>
<dbReference type="Gene3D" id="1.10.3720.10">
    <property type="entry name" value="MetI-like"/>
    <property type="match status" value="1"/>
</dbReference>
<dbReference type="InterPro" id="IPR000515">
    <property type="entry name" value="MetI-like"/>
</dbReference>
<evidence type="ECO:0000256" key="2">
    <source>
        <dbReference type="ARBA" id="ARBA00004429"/>
    </source>
</evidence>
<organism evidence="14 15">
    <name type="scientific">Thiomicrospira cyclica (strain DSM 14477 / JCM 11371 / ALM1)</name>
    <name type="common">Thioalkalimicrobium cyclicum</name>
    <dbReference type="NCBI Taxonomy" id="717773"/>
    <lineage>
        <taxon>Bacteria</taxon>
        <taxon>Pseudomonadati</taxon>
        <taxon>Pseudomonadota</taxon>
        <taxon>Gammaproteobacteria</taxon>
        <taxon>Thiotrichales</taxon>
        <taxon>Piscirickettsiaceae</taxon>
        <taxon>Thiomicrospira</taxon>
    </lineage>
</organism>
<dbReference type="InterPro" id="IPR011867">
    <property type="entry name" value="ModB_ABC"/>
</dbReference>
<evidence type="ECO:0000256" key="3">
    <source>
        <dbReference type="ARBA" id="ARBA00007069"/>
    </source>
</evidence>
<evidence type="ECO:0000259" key="13">
    <source>
        <dbReference type="PROSITE" id="PS50928"/>
    </source>
</evidence>
<comment type="subcellular location">
    <subcellularLocation>
        <location evidence="2 12">Cell inner membrane</location>
        <topology evidence="2 12">Multi-pass membrane protein</topology>
    </subcellularLocation>
    <subcellularLocation>
        <location evidence="11">Cell membrane</location>
        <topology evidence="11">Multi-pass membrane protein</topology>
    </subcellularLocation>
</comment>
<dbReference type="PANTHER" id="PTHR30183">
    <property type="entry name" value="MOLYBDENUM TRANSPORT SYSTEM PERMEASE PROTEIN MODB"/>
    <property type="match status" value="1"/>
</dbReference>
<reference evidence="14 15" key="1">
    <citation type="submission" date="2011-05" db="EMBL/GenBank/DDBJ databases">
        <title>Complete sequence of Thioalkalimicrobium cyclicum ALM1.</title>
        <authorList>
            <consortium name="US DOE Joint Genome Institute"/>
            <person name="Lucas S."/>
            <person name="Han J."/>
            <person name="Lapidus A."/>
            <person name="Cheng J.-F."/>
            <person name="Goodwin L."/>
            <person name="Pitluck S."/>
            <person name="Peters L."/>
            <person name="Mikhailova N."/>
            <person name="Davenport K."/>
            <person name="Han C."/>
            <person name="Tapia R."/>
            <person name="Land M."/>
            <person name="Hauser L."/>
            <person name="Kyrpides N."/>
            <person name="Ivanova N."/>
            <person name="Pagani I."/>
            <person name="Kappler U."/>
            <person name="Woyke T."/>
        </authorList>
    </citation>
    <scope>NUCLEOTIDE SEQUENCE [LARGE SCALE GENOMIC DNA]</scope>
    <source>
        <strain evidence="15">DSM 14477 / JCM 11371 / ALM1</strain>
    </source>
</reference>
<dbReference type="Pfam" id="PF00528">
    <property type="entry name" value="BPD_transp_1"/>
    <property type="match status" value="1"/>
</dbReference>
<dbReference type="Proteomes" id="UP000009232">
    <property type="component" value="Chromosome"/>
</dbReference>
<feature type="transmembrane region" description="Helical" evidence="11">
    <location>
        <begin position="155"/>
        <end position="180"/>
    </location>
</feature>
<evidence type="ECO:0000256" key="10">
    <source>
        <dbReference type="ARBA" id="ARBA00023136"/>
    </source>
</evidence>
<keyword evidence="9 11" id="KW-1133">Transmembrane helix</keyword>
<keyword evidence="8 11" id="KW-0812">Transmembrane</keyword>
<dbReference type="AlphaFoldDB" id="F6DAU7"/>
<evidence type="ECO:0000256" key="9">
    <source>
        <dbReference type="ARBA" id="ARBA00022989"/>
    </source>
</evidence>